<feature type="domain" description="RING-type" evidence="3">
    <location>
        <begin position="104"/>
        <end position="143"/>
    </location>
</feature>
<feature type="coiled-coil region" evidence="2">
    <location>
        <begin position="24"/>
        <end position="79"/>
    </location>
</feature>
<dbReference type="SMART" id="SM00184">
    <property type="entry name" value="RING"/>
    <property type="match status" value="1"/>
</dbReference>
<protein>
    <submittedName>
        <fullName evidence="4">MEX3C protein</fullName>
    </submittedName>
</protein>
<dbReference type="InterPro" id="IPR001841">
    <property type="entry name" value="Znf_RING"/>
</dbReference>
<dbReference type="GO" id="GO:0008270">
    <property type="term" value="F:zinc ion binding"/>
    <property type="evidence" value="ECO:0007669"/>
    <property type="project" value="UniProtKB-KW"/>
</dbReference>
<evidence type="ECO:0000259" key="3">
    <source>
        <dbReference type="PROSITE" id="PS50089"/>
    </source>
</evidence>
<gene>
    <name evidence="4" type="primary">MEX3C</name>
    <name evidence="4" type="ORF">SPIL2461_LOCUS3639</name>
</gene>
<reference evidence="4" key="1">
    <citation type="submission" date="2021-02" db="EMBL/GenBank/DDBJ databases">
        <authorList>
            <person name="Dougan E. K."/>
            <person name="Rhodes N."/>
            <person name="Thang M."/>
            <person name="Chan C."/>
        </authorList>
    </citation>
    <scope>NUCLEOTIDE SEQUENCE</scope>
</reference>
<evidence type="ECO:0000313" key="4">
    <source>
        <dbReference type="EMBL" id="CAE7232828.1"/>
    </source>
</evidence>
<dbReference type="PANTHER" id="PTHR12109:SF5">
    <property type="entry name" value="RING-TYPE DOMAIN-CONTAINING PROTEIN"/>
    <property type="match status" value="1"/>
</dbReference>
<dbReference type="AlphaFoldDB" id="A0A812KTL4"/>
<dbReference type="PROSITE" id="PS50089">
    <property type="entry name" value="ZF_RING_2"/>
    <property type="match status" value="1"/>
</dbReference>
<dbReference type="InterPro" id="IPR013083">
    <property type="entry name" value="Znf_RING/FYVE/PHD"/>
</dbReference>
<keyword evidence="1" id="KW-0862">Zinc</keyword>
<dbReference type="PANTHER" id="PTHR12109">
    <property type="entry name" value="RING FINGER PROTEIN 141-RELATED"/>
    <property type="match status" value="1"/>
</dbReference>
<keyword evidence="5" id="KW-1185">Reference proteome</keyword>
<evidence type="ECO:0000313" key="5">
    <source>
        <dbReference type="Proteomes" id="UP000649617"/>
    </source>
</evidence>
<dbReference type="Proteomes" id="UP000649617">
    <property type="component" value="Unassembled WGS sequence"/>
</dbReference>
<accession>A0A812KTL4</accession>
<keyword evidence="2" id="KW-0175">Coiled coil</keyword>
<dbReference type="Pfam" id="PF13920">
    <property type="entry name" value="zf-C3HC4_3"/>
    <property type="match status" value="1"/>
</dbReference>
<dbReference type="InterPro" id="IPR047126">
    <property type="entry name" value="RNF141-like"/>
</dbReference>
<name>A0A812KTL4_SYMPI</name>
<organism evidence="4 5">
    <name type="scientific">Symbiodinium pilosum</name>
    <name type="common">Dinoflagellate</name>
    <dbReference type="NCBI Taxonomy" id="2952"/>
    <lineage>
        <taxon>Eukaryota</taxon>
        <taxon>Sar</taxon>
        <taxon>Alveolata</taxon>
        <taxon>Dinophyceae</taxon>
        <taxon>Suessiales</taxon>
        <taxon>Symbiodiniaceae</taxon>
        <taxon>Symbiodinium</taxon>
    </lineage>
</organism>
<comment type="caution">
    <text evidence="4">The sequence shown here is derived from an EMBL/GenBank/DDBJ whole genome shotgun (WGS) entry which is preliminary data.</text>
</comment>
<evidence type="ECO:0000256" key="2">
    <source>
        <dbReference type="SAM" id="Coils"/>
    </source>
</evidence>
<keyword evidence="1" id="KW-0863">Zinc-finger</keyword>
<proteinExistence type="predicted"/>
<keyword evidence="1" id="KW-0479">Metal-binding</keyword>
<dbReference type="Gene3D" id="3.30.40.10">
    <property type="entry name" value="Zinc/RING finger domain, C3HC4 (zinc finger)"/>
    <property type="match status" value="1"/>
</dbReference>
<dbReference type="EMBL" id="CAJNIZ010004448">
    <property type="protein sequence ID" value="CAE7232828.1"/>
    <property type="molecule type" value="Genomic_DNA"/>
</dbReference>
<sequence length="155" mass="17117">MAASLLLFSPDPSPLLPSPPQPRVDELDERWQNLQAEAEQRNRQMTLLQAEAEQKDGLLALLQAEANQREGAFSKLQEEVASLRVAASSSAAVAREANHGSLLCKICFENEVGCALYPCRHHAFCLPCASQLLQRGQACPLCRRQVENLFETYPG</sequence>
<dbReference type="OrthoDB" id="2021159at2759"/>
<evidence type="ECO:0000256" key="1">
    <source>
        <dbReference type="PROSITE-ProRule" id="PRU00175"/>
    </source>
</evidence>
<dbReference type="SUPFAM" id="SSF57850">
    <property type="entry name" value="RING/U-box"/>
    <property type="match status" value="1"/>
</dbReference>